<evidence type="ECO:0000313" key="1">
    <source>
        <dbReference type="EMBL" id="KAF0914795.1"/>
    </source>
</evidence>
<accession>A0A6G1DPN5</accession>
<name>A0A6G1DPN5_9ORYZ</name>
<gene>
    <name evidence="1" type="ORF">E2562_031521</name>
</gene>
<keyword evidence="2" id="KW-1185">Reference proteome</keyword>
<protein>
    <submittedName>
        <fullName evidence="1">Uncharacterized protein</fullName>
    </submittedName>
</protein>
<comment type="caution">
    <text evidence="1">The sequence shown here is derived from an EMBL/GenBank/DDBJ whole genome shotgun (WGS) entry which is preliminary data.</text>
</comment>
<organism evidence="1 2">
    <name type="scientific">Oryza meyeriana var. granulata</name>
    <dbReference type="NCBI Taxonomy" id="110450"/>
    <lineage>
        <taxon>Eukaryota</taxon>
        <taxon>Viridiplantae</taxon>
        <taxon>Streptophyta</taxon>
        <taxon>Embryophyta</taxon>
        <taxon>Tracheophyta</taxon>
        <taxon>Spermatophyta</taxon>
        <taxon>Magnoliopsida</taxon>
        <taxon>Liliopsida</taxon>
        <taxon>Poales</taxon>
        <taxon>Poaceae</taxon>
        <taxon>BOP clade</taxon>
        <taxon>Oryzoideae</taxon>
        <taxon>Oryzeae</taxon>
        <taxon>Oryzinae</taxon>
        <taxon>Oryza</taxon>
        <taxon>Oryza meyeriana</taxon>
    </lineage>
</organism>
<dbReference type="EMBL" id="SPHZ02000006">
    <property type="protein sequence ID" value="KAF0914795.1"/>
    <property type="molecule type" value="Genomic_DNA"/>
</dbReference>
<dbReference type="Proteomes" id="UP000479710">
    <property type="component" value="Unassembled WGS sequence"/>
</dbReference>
<proteinExistence type="predicted"/>
<reference evidence="1 2" key="1">
    <citation type="submission" date="2019-11" db="EMBL/GenBank/DDBJ databases">
        <title>Whole genome sequence of Oryza granulata.</title>
        <authorList>
            <person name="Li W."/>
        </authorList>
    </citation>
    <scope>NUCLEOTIDE SEQUENCE [LARGE SCALE GENOMIC DNA]</scope>
    <source>
        <strain evidence="2">cv. Menghai</strain>
        <tissue evidence="1">Leaf</tissue>
    </source>
</reference>
<sequence length="81" mass="9029">MLQRKEMTRNRRCRTAEASYSCASDDTAATAKSRPRQWRGGGWKSGRWWSGCWKPVVRGPDGAGAALPCQTSREVRKIDGS</sequence>
<evidence type="ECO:0000313" key="2">
    <source>
        <dbReference type="Proteomes" id="UP000479710"/>
    </source>
</evidence>
<dbReference type="AlphaFoldDB" id="A0A6G1DPN5"/>